<dbReference type="FunFam" id="3.40.50.300:FF:000126">
    <property type="entry name" value="Galactose/methyl galactoside import ATP-binding protein MglA"/>
    <property type="match status" value="1"/>
</dbReference>
<dbReference type="Pfam" id="PF00005">
    <property type="entry name" value="ABC_tran"/>
    <property type="match status" value="2"/>
</dbReference>
<dbReference type="GO" id="GO:0016887">
    <property type="term" value="F:ATP hydrolysis activity"/>
    <property type="evidence" value="ECO:0007669"/>
    <property type="project" value="InterPro"/>
</dbReference>
<evidence type="ECO:0000256" key="8">
    <source>
        <dbReference type="ARBA" id="ARBA00022840"/>
    </source>
</evidence>
<dbReference type="PANTHER" id="PTHR43790">
    <property type="entry name" value="CARBOHYDRATE TRANSPORT ATP-BINDING PROTEIN MG119-RELATED"/>
    <property type="match status" value="1"/>
</dbReference>
<dbReference type="GO" id="GO:0005524">
    <property type="term" value="F:ATP binding"/>
    <property type="evidence" value="ECO:0007669"/>
    <property type="project" value="UniProtKB-KW"/>
</dbReference>
<dbReference type="AlphaFoldDB" id="A0A1G8JVD0"/>
<dbReference type="EMBL" id="FNDZ01000002">
    <property type="protein sequence ID" value="SDI35037.1"/>
    <property type="molecule type" value="Genomic_DNA"/>
</dbReference>
<feature type="domain" description="ABC transporter" evidence="11">
    <location>
        <begin position="10"/>
        <end position="246"/>
    </location>
</feature>
<reference evidence="12 13" key="1">
    <citation type="submission" date="2016-10" db="EMBL/GenBank/DDBJ databases">
        <authorList>
            <person name="de Groot N.N."/>
        </authorList>
    </citation>
    <scope>NUCLEOTIDE SEQUENCE [LARGE SCALE GENOMIC DNA]</scope>
    <source>
        <strain evidence="12 13">CGMCC 1.5058</strain>
    </source>
</reference>
<evidence type="ECO:0000256" key="10">
    <source>
        <dbReference type="ARBA" id="ARBA00023136"/>
    </source>
</evidence>
<keyword evidence="10" id="KW-0472">Membrane</keyword>
<keyword evidence="4" id="KW-1003">Cell membrane</keyword>
<comment type="subcellular location">
    <subcellularLocation>
        <location evidence="2">Cell inner membrane</location>
    </subcellularLocation>
    <subcellularLocation>
        <location evidence="1">Cell membrane</location>
        <topology evidence="1">Peripheral membrane protein</topology>
    </subcellularLocation>
</comment>
<evidence type="ECO:0000256" key="1">
    <source>
        <dbReference type="ARBA" id="ARBA00004202"/>
    </source>
</evidence>
<dbReference type="InterPro" id="IPR050107">
    <property type="entry name" value="ABC_carbohydrate_import_ATPase"/>
</dbReference>
<dbReference type="Gene3D" id="3.40.50.300">
    <property type="entry name" value="P-loop containing nucleotide triphosphate hydrolases"/>
    <property type="match status" value="2"/>
</dbReference>
<evidence type="ECO:0000256" key="2">
    <source>
        <dbReference type="ARBA" id="ARBA00004533"/>
    </source>
</evidence>
<dbReference type="GO" id="GO:0005886">
    <property type="term" value="C:plasma membrane"/>
    <property type="evidence" value="ECO:0007669"/>
    <property type="project" value="UniProtKB-SubCell"/>
</dbReference>
<dbReference type="InterPro" id="IPR003593">
    <property type="entry name" value="AAA+_ATPase"/>
</dbReference>
<dbReference type="InterPro" id="IPR027417">
    <property type="entry name" value="P-loop_NTPase"/>
</dbReference>
<evidence type="ECO:0000256" key="4">
    <source>
        <dbReference type="ARBA" id="ARBA00022475"/>
    </source>
</evidence>
<evidence type="ECO:0000256" key="5">
    <source>
        <dbReference type="ARBA" id="ARBA00022597"/>
    </source>
</evidence>
<dbReference type="RefSeq" id="WP_031577662.1">
    <property type="nucleotide sequence ID" value="NZ_FNDZ01000002.1"/>
</dbReference>
<keyword evidence="8 12" id="KW-0067">ATP-binding</keyword>
<dbReference type="PROSITE" id="PS50893">
    <property type="entry name" value="ABC_TRANSPORTER_2"/>
    <property type="match status" value="2"/>
</dbReference>
<dbReference type="CDD" id="cd03216">
    <property type="entry name" value="ABC_Carb_Monos_I"/>
    <property type="match status" value="1"/>
</dbReference>
<accession>A0A1G8JVD0</accession>
<evidence type="ECO:0000256" key="6">
    <source>
        <dbReference type="ARBA" id="ARBA00022737"/>
    </source>
</evidence>
<name>A0A1G8JVD0_9CLOT</name>
<evidence type="ECO:0000256" key="3">
    <source>
        <dbReference type="ARBA" id="ARBA00022448"/>
    </source>
</evidence>
<dbReference type="InterPro" id="IPR003439">
    <property type="entry name" value="ABC_transporter-like_ATP-bd"/>
</dbReference>
<dbReference type="PANTHER" id="PTHR43790:SF3">
    <property type="entry name" value="D-ALLOSE IMPORT ATP-BINDING PROTEIN ALSA-RELATED"/>
    <property type="match status" value="1"/>
</dbReference>
<evidence type="ECO:0000256" key="7">
    <source>
        <dbReference type="ARBA" id="ARBA00022741"/>
    </source>
</evidence>
<feature type="domain" description="ABC transporter" evidence="11">
    <location>
        <begin position="257"/>
        <end position="500"/>
    </location>
</feature>
<evidence type="ECO:0000313" key="13">
    <source>
        <dbReference type="Proteomes" id="UP000183255"/>
    </source>
</evidence>
<dbReference type="Proteomes" id="UP000183255">
    <property type="component" value="Unassembled WGS sequence"/>
</dbReference>
<organism evidence="12 13">
    <name type="scientific">Proteiniclasticum ruminis</name>
    <dbReference type="NCBI Taxonomy" id="398199"/>
    <lineage>
        <taxon>Bacteria</taxon>
        <taxon>Bacillati</taxon>
        <taxon>Bacillota</taxon>
        <taxon>Clostridia</taxon>
        <taxon>Eubacteriales</taxon>
        <taxon>Clostridiaceae</taxon>
        <taxon>Proteiniclasticum</taxon>
    </lineage>
</organism>
<dbReference type="CDD" id="cd03215">
    <property type="entry name" value="ABC_Carb_Monos_II"/>
    <property type="match status" value="1"/>
</dbReference>
<protein>
    <submittedName>
        <fullName evidence="12">Ribose transport system ATP-binding protein</fullName>
    </submittedName>
</protein>
<proteinExistence type="predicted"/>
<keyword evidence="5" id="KW-0762">Sugar transport</keyword>
<dbReference type="FunFam" id="3.40.50.300:FF:000127">
    <property type="entry name" value="Ribose import ATP-binding protein RbsA"/>
    <property type="match status" value="1"/>
</dbReference>
<dbReference type="SMART" id="SM00382">
    <property type="entry name" value="AAA"/>
    <property type="match status" value="2"/>
</dbReference>
<keyword evidence="3" id="KW-0813">Transport</keyword>
<dbReference type="SUPFAM" id="SSF52540">
    <property type="entry name" value="P-loop containing nucleoside triphosphate hydrolases"/>
    <property type="match status" value="2"/>
</dbReference>
<keyword evidence="6" id="KW-0677">Repeat</keyword>
<dbReference type="PROSITE" id="PS00211">
    <property type="entry name" value="ABC_TRANSPORTER_1"/>
    <property type="match status" value="1"/>
</dbReference>
<keyword evidence="7" id="KW-0547">Nucleotide-binding</keyword>
<sequence length="504" mass="56107">MAKQLNQPIVSMKGISKEFNGVYVLKNVDFNIYKGRVMALIGENGAGKSTLMKILTGVYEKTEGEILLQGKPVNFHDTKESQDGGIAFIHQELNLIKDLSIAENICLGREPVTSTRRIQWKKLNEDAKKWLDKLGLTEEPRELVKNISIGKQQLVEIAKALSINAEVIIMDEPTGALTPQETEKLFEVIRELRKDGKSVVYISHRLQEILDICDDITVLRDGELIEEREVEHIDEDTIIEMMVGRKLSEQYPRVDIVLGEEAMNVKDLNNEFVRKVSFSVKKGETLGVAGLMGSGRTELMRSIFGIYPLDSGVVEVEGKMKKITSPAAAYESGIAYVSEDRKSNGIITGMTLRDNMTLSSLKDFLGPMRNLNKKKEEEASLSYIKSMSIKTAGTKQQLRYLSGGNQQKVSIAKNLLTKPKVLILDEPTRGVDVGARKEIYDLINELKKEGLSIIVVSSDIPEVLGISDRIMVMHEGSVAGFMDIKEATQEKIMTLAVGKEVSTK</sequence>
<evidence type="ECO:0000313" key="12">
    <source>
        <dbReference type="EMBL" id="SDI35037.1"/>
    </source>
</evidence>
<dbReference type="InterPro" id="IPR017871">
    <property type="entry name" value="ABC_transporter-like_CS"/>
</dbReference>
<evidence type="ECO:0000256" key="9">
    <source>
        <dbReference type="ARBA" id="ARBA00022967"/>
    </source>
</evidence>
<keyword evidence="9" id="KW-1278">Translocase</keyword>
<dbReference type="GO" id="GO:0015749">
    <property type="term" value="P:monosaccharide transmembrane transport"/>
    <property type="evidence" value="ECO:0007669"/>
    <property type="project" value="UniProtKB-ARBA"/>
</dbReference>
<gene>
    <name evidence="12" type="ORF">SAMN05421804_102119</name>
</gene>
<evidence type="ECO:0000259" key="11">
    <source>
        <dbReference type="PROSITE" id="PS50893"/>
    </source>
</evidence>